<dbReference type="PROSITE" id="PS51007">
    <property type="entry name" value="CYTC"/>
    <property type="match status" value="1"/>
</dbReference>
<dbReference type="SUPFAM" id="SSF46626">
    <property type="entry name" value="Cytochrome c"/>
    <property type="match status" value="1"/>
</dbReference>
<keyword evidence="5" id="KW-0732">Signal</keyword>
<dbReference type="InterPro" id="IPR009056">
    <property type="entry name" value="Cyt_c-like_dom"/>
</dbReference>
<dbReference type="InterPro" id="IPR011042">
    <property type="entry name" value="6-blade_b-propeller_TolB-like"/>
</dbReference>
<proteinExistence type="predicted"/>
<dbReference type="Pfam" id="PF00034">
    <property type="entry name" value="Cytochrom_C"/>
    <property type="match status" value="1"/>
</dbReference>
<evidence type="ECO:0000313" key="8">
    <source>
        <dbReference type="Proteomes" id="UP001499852"/>
    </source>
</evidence>
<dbReference type="InterPro" id="IPR013428">
    <property type="entry name" value="Membrane-bound_put_N"/>
</dbReference>
<keyword evidence="3 4" id="KW-0408">Iron</keyword>
<reference evidence="8" key="1">
    <citation type="journal article" date="2019" name="Int. J. Syst. Evol. Microbiol.">
        <title>The Global Catalogue of Microorganisms (GCM) 10K type strain sequencing project: providing services to taxonomists for standard genome sequencing and annotation.</title>
        <authorList>
            <consortium name="The Broad Institute Genomics Platform"/>
            <consortium name="The Broad Institute Genome Sequencing Center for Infectious Disease"/>
            <person name="Wu L."/>
            <person name="Ma J."/>
        </authorList>
    </citation>
    <scope>NUCLEOTIDE SEQUENCE [LARGE SCALE GENOMIC DNA]</scope>
    <source>
        <strain evidence="8">JCM 18053</strain>
    </source>
</reference>
<feature type="domain" description="Cytochrome c" evidence="6">
    <location>
        <begin position="838"/>
        <end position="930"/>
    </location>
</feature>
<dbReference type="InterPro" id="IPR011041">
    <property type="entry name" value="Quinoprot_gluc/sorb_DH_b-prop"/>
</dbReference>
<dbReference type="RefSeq" id="WP_345737797.1">
    <property type="nucleotide sequence ID" value="NZ_BAABIA010000007.1"/>
</dbReference>
<dbReference type="InterPro" id="IPR055557">
    <property type="entry name" value="DUF7133"/>
</dbReference>
<comment type="caution">
    <text evidence="7">The sequence shown here is derived from an EMBL/GenBank/DDBJ whole genome shotgun (WGS) entry which is preliminary data.</text>
</comment>
<sequence>MKFVSLLALFLPLAALAQSPVSGPVRVLYLDPSGAERSKLGALHEAMKELGRDAIWFDYATEASSAPNYDCVLKAEEAGKPEAVREQVLAALSKERRQSYEAFLAQREPEKREAHPMVANYEKRPQPLTFQYPFDVKGSMERTQVPADLELKLFAAEPDIRKPIAFAWDERGRCWVCETSDYPHGLVEDGKGNDSIKICEDTDGDGRADKFTVFADKLNIPTALVFANGGVIVSQPPRFMFLKDTDGDDKADIRQDIITGYGIRDTHAQASNLHYGLDNWIYGCVGYSGFEGQVGGKDLKFMMGTYRFKPDGSALEFLHQFTNNAWGHSANAAGDQFGGTANGAPIFYGGLPQSIMPSGLRAMTAKKINEVDTVHTITPNYRQVDVFNGYTAAAGSAFIESKSLPTRLQGIAMVCEPTMKVITLMDVQPQGAGYTAKDSYNLVASTDEWMSPVFAEVGPDGAVWFADFQNFIIQHNPTPSVERGGFKGETGVGGAHKNDLRDHERGRIYRVVAKGASAKISKPSLDGDTQWSRLTAQRLDVEKGRLPENSAMLMKEGGPGAAHALWTLQGLGKLDEATHKAALLSKDPILRRNAIRALGTDAKAAALLFGSGTISDADLHTRLAAFVKLAELPTTEEIKTLVSRLSSDPIVQGDEWLVEAARVLSKKHGASAFKEGPNLLTNAGLEDIGTDGLPVGWKRRDYGNKPGTVQAEWTSVGGDGKNHAGEKAVRCITRDDGDTSLYQEVPLKRNTTYRLSGWVKTHALKGKVSFNDHIGRHETAKNTARVSDWNEVDVVFTNKDKDKASINILHVGKGDGYFDEVKLCELTPLNDEKQTLLGDAKRGEDIFWKHPVAACMTCHMLGGKGSPVGPALDGIASRKDEAYILESLVNPNARLAEGYTATPISPMPPMNLILKPQEFEDVKAFILSLRAE</sequence>
<dbReference type="Gene3D" id="2.120.10.30">
    <property type="entry name" value="TolB, C-terminal domain"/>
    <property type="match status" value="1"/>
</dbReference>
<evidence type="ECO:0000256" key="4">
    <source>
        <dbReference type="PROSITE-ProRule" id="PRU00433"/>
    </source>
</evidence>
<evidence type="ECO:0000256" key="3">
    <source>
        <dbReference type="ARBA" id="ARBA00023004"/>
    </source>
</evidence>
<dbReference type="NCBIfam" id="TIGR02604">
    <property type="entry name" value="Piru_Ver_Nterm"/>
    <property type="match status" value="1"/>
</dbReference>
<dbReference type="Pfam" id="PF23500">
    <property type="entry name" value="DUF7133"/>
    <property type="match status" value="1"/>
</dbReference>
<evidence type="ECO:0000256" key="5">
    <source>
        <dbReference type="SAM" id="SignalP"/>
    </source>
</evidence>
<dbReference type="PANTHER" id="PTHR33546">
    <property type="entry name" value="LARGE, MULTIFUNCTIONAL SECRETED PROTEIN-RELATED"/>
    <property type="match status" value="1"/>
</dbReference>
<dbReference type="Proteomes" id="UP001499852">
    <property type="component" value="Unassembled WGS sequence"/>
</dbReference>
<name>A0ABP9PIV3_9BACT</name>
<keyword evidence="8" id="KW-1185">Reference proteome</keyword>
<feature type="chain" id="PRO_5045275177" description="Cytochrome c domain-containing protein" evidence="5">
    <location>
        <begin position="18"/>
        <end position="932"/>
    </location>
</feature>
<accession>A0ABP9PIV3</accession>
<keyword evidence="2 4" id="KW-0479">Metal-binding</keyword>
<dbReference type="SUPFAM" id="SSF50952">
    <property type="entry name" value="Soluble quinoprotein glucose dehydrogenase"/>
    <property type="match status" value="1"/>
</dbReference>
<organism evidence="7 8">
    <name type="scientific">Prosthecobacter algae</name>
    <dbReference type="NCBI Taxonomy" id="1144682"/>
    <lineage>
        <taxon>Bacteria</taxon>
        <taxon>Pseudomonadati</taxon>
        <taxon>Verrucomicrobiota</taxon>
        <taxon>Verrucomicrobiia</taxon>
        <taxon>Verrucomicrobiales</taxon>
        <taxon>Verrucomicrobiaceae</taxon>
        <taxon>Prosthecobacter</taxon>
    </lineage>
</organism>
<evidence type="ECO:0000259" key="6">
    <source>
        <dbReference type="PROSITE" id="PS51007"/>
    </source>
</evidence>
<dbReference type="Gene3D" id="2.60.120.260">
    <property type="entry name" value="Galactose-binding domain-like"/>
    <property type="match status" value="1"/>
</dbReference>
<evidence type="ECO:0000256" key="2">
    <source>
        <dbReference type="ARBA" id="ARBA00022723"/>
    </source>
</evidence>
<feature type="signal peptide" evidence="5">
    <location>
        <begin position="1"/>
        <end position="17"/>
    </location>
</feature>
<keyword evidence="1 4" id="KW-0349">Heme</keyword>
<dbReference type="InterPro" id="IPR036909">
    <property type="entry name" value="Cyt_c-like_dom_sf"/>
</dbReference>
<protein>
    <recommendedName>
        <fullName evidence="6">Cytochrome c domain-containing protein</fullName>
    </recommendedName>
</protein>
<evidence type="ECO:0000256" key="1">
    <source>
        <dbReference type="ARBA" id="ARBA00022617"/>
    </source>
</evidence>
<dbReference type="Gene3D" id="1.10.760.10">
    <property type="entry name" value="Cytochrome c-like domain"/>
    <property type="match status" value="1"/>
</dbReference>
<gene>
    <name evidence="7" type="ORF">GCM10023213_36160</name>
</gene>
<evidence type="ECO:0000313" key="7">
    <source>
        <dbReference type="EMBL" id="GAA5145037.1"/>
    </source>
</evidence>
<dbReference type="PANTHER" id="PTHR33546:SF1">
    <property type="entry name" value="LARGE, MULTIFUNCTIONAL SECRETED PROTEIN"/>
    <property type="match status" value="1"/>
</dbReference>
<dbReference type="EMBL" id="BAABIA010000007">
    <property type="protein sequence ID" value="GAA5145037.1"/>
    <property type="molecule type" value="Genomic_DNA"/>
</dbReference>